<accession>A0A919RAP8</accession>
<keyword evidence="3" id="KW-0378">Hydrolase</keyword>
<dbReference type="EC" id="3.5.1.28" evidence="2"/>
<sequence length="683" mass="75458">MSIATSAVVASAAVLISPALVPHDPAERRAPAAPAAATRHAAFAKAAGEFGVPVSVLLGVSYLHSRWDSHAGLPSTSGGYGPMHLIDLPAARRDTALPYSLGNHHDDDREDPRGDPSRPMPRHRHQPPKHSPAAPRTLMRAAELTGIAPERLRRDPDANIRGGAALLADHQRALGGHKSANPADWYDAVAAYGGDPAGSTGFADEVFGTIQAGAARTTDDGFALRLGAHPALGAHPTLGADRDRSPRRYRLHRNPGPDRQRPKWGKKRRGGHGRHDRPARRDHRRRAECPESLACEWMPAAYARTGRKSYGNHDRLHEDRKIDYIVIHDTEGSFRGVPSMVNNPRYVSWHYTIRSEDGHVAQHVRTGDIAWHAGNWDINSRSIGIEHEGYLARGGTWYTEAMYRASAKLVRHLADEHDIPLDRAHIIGHDNVPGITPDRVRGMHVDPGPYWDWARFFALLDAPFTATGEEDATSVIIRPDFEHHQAQYTGCTRKQPARHCKRQGSASVWLHTEPSHHSPLVKDIGKHGGGASTHSVYDHAGRASTGQRYAVADRQGDWTAIWYLNQKAWFHNPASSPTALPADGPLVTPRAGLDSVKVYGRAYPEADAYPGGIRPEKLVPLQYTLRPGRRYTLGLTIRSAYTRAKSVDPREHVIIRGRLRYHQIQLGHRVMFVKADDVEIIDR</sequence>
<keyword evidence="4" id="KW-0961">Cell wall biogenesis/degradation</keyword>
<feature type="region of interest" description="Disordered" evidence="5">
    <location>
        <begin position="231"/>
        <end position="288"/>
    </location>
</feature>
<evidence type="ECO:0000313" key="7">
    <source>
        <dbReference type="EMBL" id="GII90486.1"/>
    </source>
</evidence>
<dbReference type="SMART" id="SM00644">
    <property type="entry name" value="Ami_2"/>
    <property type="match status" value="1"/>
</dbReference>
<name>A0A919RAP8_9ACTN</name>
<evidence type="ECO:0000256" key="1">
    <source>
        <dbReference type="ARBA" id="ARBA00001561"/>
    </source>
</evidence>
<protein>
    <recommendedName>
        <fullName evidence="2">N-acetylmuramoyl-L-alanine amidase</fullName>
        <ecNumber evidence="2">3.5.1.28</ecNumber>
    </recommendedName>
</protein>
<evidence type="ECO:0000256" key="3">
    <source>
        <dbReference type="ARBA" id="ARBA00022801"/>
    </source>
</evidence>
<dbReference type="Gene3D" id="1.10.530.10">
    <property type="match status" value="1"/>
</dbReference>
<dbReference type="InterPro" id="IPR002502">
    <property type="entry name" value="Amidase_domain"/>
</dbReference>
<dbReference type="FunFam" id="3.40.80.10:FF:000006">
    <property type="entry name" value="N-acetylmuramoyl-L-alanine amidase"/>
    <property type="match status" value="1"/>
</dbReference>
<feature type="compositionally biased region" description="Basic residues" evidence="5">
    <location>
        <begin position="262"/>
        <end position="286"/>
    </location>
</feature>
<keyword evidence="8" id="KW-1185">Reference proteome</keyword>
<feature type="compositionally biased region" description="Basic and acidic residues" evidence="5">
    <location>
        <begin position="103"/>
        <end position="116"/>
    </location>
</feature>
<dbReference type="Proteomes" id="UP000606172">
    <property type="component" value="Unassembled WGS sequence"/>
</dbReference>
<dbReference type="Pfam" id="PF01510">
    <property type="entry name" value="Amidase_2"/>
    <property type="match status" value="1"/>
</dbReference>
<evidence type="ECO:0000256" key="2">
    <source>
        <dbReference type="ARBA" id="ARBA00011901"/>
    </source>
</evidence>
<evidence type="ECO:0000256" key="4">
    <source>
        <dbReference type="ARBA" id="ARBA00023316"/>
    </source>
</evidence>
<dbReference type="SUPFAM" id="SSF55846">
    <property type="entry name" value="N-acetylmuramoyl-L-alanine amidase-like"/>
    <property type="match status" value="1"/>
</dbReference>
<dbReference type="AlphaFoldDB" id="A0A919RAP8"/>
<dbReference type="PANTHER" id="PTHR30417:SF1">
    <property type="entry name" value="N-ACETYLMURAMOYL-L-ALANINE AMIDASE AMID"/>
    <property type="match status" value="1"/>
</dbReference>
<reference evidence="7" key="1">
    <citation type="submission" date="2021-01" db="EMBL/GenBank/DDBJ databases">
        <title>Whole genome shotgun sequence of Sinosporangium siamense NBRC 109515.</title>
        <authorList>
            <person name="Komaki H."/>
            <person name="Tamura T."/>
        </authorList>
    </citation>
    <scope>NUCLEOTIDE SEQUENCE</scope>
    <source>
        <strain evidence="7">NBRC 109515</strain>
    </source>
</reference>
<comment type="caution">
    <text evidence="7">The sequence shown here is derived from an EMBL/GenBank/DDBJ whole genome shotgun (WGS) entry which is preliminary data.</text>
</comment>
<dbReference type="Gene3D" id="3.40.80.10">
    <property type="entry name" value="Peptidoglycan recognition protein-like"/>
    <property type="match status" value="1"/>
</dbReference>
<organism evidence="7 8">
    <name type="scientific">Sinosporangium siamense</name>
    <dbReference type="NCBI Taxonomy" id="1367973"/>
    <lineage>
        <taxon>Bacteria</taxon>
        <taxon>Bacillati</taxon>
        <taxon>Actinomycetota</taxon>
        <taxon>Actinomycetes</taxon>
        <taxon>Streptosporangiales</taxon>
        <taxon>Streptosporangiaceae</taxon>
        <taxon>Sinosporangium</taxon>
    </lineage>
</organism>
<feature type="region of interest" description="Disordered" evidence="5">
    <location>
        <begin position="97"/>
        <end position="136"/>
    </location>
</feature>
<dbReference type="GO" id="GO:0071555">
    <property type="term" value="P:cell wall organization"/>
    <property type="evidence" value="ECO:0007669"/>
    <property type="project" value="UniProtKB-KW"/>
</dbReference>
<dbReference type="PANTHER" id="PTHR30417">
    <property type="entry name" value="N-ACETYLMURAMOYL-L-ALANINE AMIDASE AMID"/>
    <property type="match status" value="1"/>
</dbReference>
<dbReference type="InterPro" id="IPR051206">
    <property type="entry name" value="NAMLAA_amidase_2"/>
</dbReference>
<dbReference type="GO" id="GO:0009254">
    <property type="term" value="P:peptidoglycan turnover"/>
    <property type="evidence" value="ECO:0007669"/>
    <property type="project" value="TreeGrafter"/>
</dbReference>
<dbReference type="EMBL" id="BOOW01000006">
    <property type="protein sequence ID" value="GII90486.1"/>
    <property type="molecule type" value="Genomic_DNA"/>
</dbReference>
<gene>
    <name evidence="7" type="ORF">Ssi02_07170</name>
</gene>
<proteinExistence type="predicted"/>
<comment type="catalytic activity">
    <reaction evidence="1">
        <text>Hydrolyzes the link between N-acetylmuramoyl residues and L-amino acid residues in certain cell-wall glycopeptides.</text>
        <dbReference type="EC" id="3.5.1.28"/>
    </reaction>
</comment>
<dbReference type="GO" id="GO:0009253">
    <property type="term" value="P:peptidoglycan catabolic process"/>
    <property type="evidence" value="ECO:0007669"/>
    <property type="project" value="InterPro"/>
</dbReference>
<dbReference type="InterPro" id="IPR036505">
    <property type="entry name" value="Amidase/PGRP_sf"/>
</dbReference>
<evidence type="ECO:0000313" key="8">
    <source>
        <dbReference type="Proteomes" id="UP000606172"/>
    </source>
</evidence>
<evidence type="ECO:0000256" key="5">
    <source>
        <dbReference type="SAM" id="MobiDB-lite"/>
    </source>
</evidence>
<dbReference type="GO" id="GO:0008745">
    <property type="term" value="F:N-acetylmuramoyl-L-alanine amidase activity"/>
    <property type="evidence" value="ECO:0007669"/>
    <property type="project" value="UniProtKB-EC"/>
</dbReference>
<feature type="domain" description="N-acetylmuramoyl-L-alanine amidase" evidence="6">
    <location>
        <begin position="310"/>
        <end position="448"/>
    </location>
</feature>
<dbReference type="CDD" id="cd06583">
    <property type="entry name" value="PGRP"/>
    <property type="match status" value="1"/>
</dbReference>
<evidence type="ECO:0000259" key="6">
    <source>
        <dbReference type="SMART" id="SM00644"/>
    </source>
</evidence>